<gene>
    <name evidence="1" type="ORF">EUBDOL_02172</name>
</gene>
<proteinExistence type="predicted"/>
<name>A8RF80_9FIRM</name>
<organism evidence="1 2">
    <name type="scientific">Amedibacillus dolichus DSM 3991</name>
    <dbReference type="NCBI Taxonomy" id="428127"/>
    <lineage>
        <taxon>Bacteria</taxon>
        <taxon>Bacillati</taxon>
        <taxon>Bacillota</taxon>
        <taxon>Erysipelotrichia</taxon>
        <taxon>Erysipelotrichales</taxon>
        <taxon>Erysipelotrichaceae</taxon>
        <taxon>Amedibacillus</taxon>
    </lineage>
</organism>
<dbReference type="HOGENOM" id="CLU_3396565_0_0_9"/>
<dbReference type="STRING" id="428127.EUBDOL_02172"/>
<dbReference type="Proteomes" id="UP000004090">
    <property type="component" value="Unassembled WGS sequence"/>
</dbReference>
<evidence type="ECO:0000313" key="2">
    <source>
        <dbReference type="Proteomes" id="UP000004090"/>
    </source>
</evidence>
<dbReference type="EMBL" id="ABAW02000025">
    <property type="protein sequence ID" value="EDP10158.1"/>
    <property type="molecule type" value="Genomic_DNA"/>
</dbReference>
<dbReference type="AlphaFoldDB" id="A8RF80"/>
<evidence type="ECO:0000313" key="1">
    <source>
        <dbReference type="EMBL" id="EDP10158.1"/>
    </source>
</evidence>
<reference evidence="1 2" key="1">
    <citation type="submission" date="2007-09" db="EMBL/GenBank/DDBJ databases">
        <title>Draft genome sequence of Eubacterium dolichum (DSM 3991).</title>
        <authorList>
            <person name="Sudarsanam P."/>
            <person name="Ley R."/>
            <person name="Guruge J."/>
            <person name="Turnbaugh P.J."/>
            <person name="Mahowald M."/>
            <person name="Liep D."/>
            <person name="Gordon J."/>
        </authorList>
    </citation>
    <scope>NUCLEOTIDE SEQUENCE [LARGE SCALE GENOMIC DNA]</scope>
    <source>
        <strain evidence="1 2">DSM 3991</strain>
    </source>
</reference>
<protein>
    <submittedName>
        <fullName evidence="1">Uncharacterized protein</fullName>
    </submittedName>
</protein>
<reference evidence="1 2" key="2">
    <citation type="submission" date="2007-09" db="EMBL/GenBank/DDBJ databases">
        <authorList>
            <person name="Fulton L."/>
            <person name="Clifton S."/>
            <person name="Fulton B."/>
            <person name="Xu J."/>
            <person name="Minx P."/>
            <person name="Pepin K.H."/>
            <person name="Johnson M."/>
            <person name="Thiruvilangam P."/>
            <person name="Bhonagiri V."/>
            <person name="Nash W.E."/>
            <person name="Mardis E.R."/>
            <person name="Wilson R.K."/>
        </authorList>
    </citation>
    <scope>NUCLEOTIDE SEQUENCE [LARGE SCALE GENOMIC DNA]</scope>
    <source>
        <strain evidence="1 2">DSM 3991</strain>
    </source>
</reference>
<comment type="caution">
    <text evidence="1">The sequence shown here is derived from an EMBL/GenBank/DDBJ whole genome shotgun (WGS) entry which is preliminary data.</text>
</comment>
<sequence>MKFKKCYQQIAKKNDIMIKNLKDMEDIYVER</sequence>
<accession>A8RF80</accession>